<gene>
    <name evidence="2" type="ORF">EG68_11655</name>
</gene>
<dbReference type="InterPro" id="IPR050951">
    <property type="entry name" value="Retrovirus_Pol_polyprotein"/>
</dbReference>
<dbReference type="InterPro" id="IPR041588">
    <property type="entry name" value="Integrase_H2C2"/>
</dbReference>
<comment type="caution">
    <text evidence="2">The sequence shown here is derived from an EMBL/GenBank/DDBJ whole genome shotgun (WGS) entry which is preliminary data.</text>
</comment>
<feature type="domain" description="Integrase zinc-binding" evidence="1">
    <location>
        <begin position="115"/>
        <end position="167"/>
    </location>
</feature>
<reference evidence="2" key="1">
    <citation type="submission" date="2019-07" db="EMBL/GenBank/DDBJ databases">
        <title>Annotation for the trematode Paragonimus miyazaki's.</title>
        <authorList>
            <person name="Choi Y.-J."/>
        </authorList>
    </citation>
    <scope>NUCLEOTIDE SEQUENCE</scope>
    <source>
        <strain evidence="2">Japan</strain>
    </source>
</reference>
<name>A0A8S9YGY4_9TREM</name>
<dbReference type="Proteomes" id="UP000822476">
    <property type="component" value="Unassembled WGS sequence"/>
</dbReference>
<dbReference type="EMBL" id="JTDE01010116">
    <property type="protein sequence ID" value="KAF7234358.1"/>
    <property type="molecule type" value="Genomic_DNA"/>
</dbReference>
<evidence type="ECO:0000313" key="3">
    <source>
        <dbReference type="Proteomes" id="UP000822476"/>
    </source>
</evidence>
<proteinExistence type="predicted"/>
<dbReference type="PANTHER" id="PTHR37984">
    <property type="entry name" value="PROTEIN CBG26694"/>
    <property type="match status" value="1"/>
</dbReference>
<dbReference type="Pfam" id="PF17921">
    <property type="entry name" value="Integrase_H2C2"/>
    <property type="match status" value="1"/>
</dbReference>
<dbReference type="PANTHER" id="PTHR37984:SF5">
    <property type="entry name" value="PROTEIN NYNRIN-LIKE"/>
    <property type="match status" value="1"/>
</dbReference>
<keyword evidence="3" id="KW-1185">Reference proteome</keyword>
<organism evidence="2 3">
    <name type="scientific">Paragonimus skrjabini miyazakii</name>
    <dbReference type="NCBI Taxonomy" id="59628"/>
    <lineage>
        <taxon>Eukaryota</taxon>
        <taxon>Metazoa</taxon>
        <taxon>Spiralia</taxon>
        <taxon>Lophotrochozoa</taxon>
        <taxon>Platyhelminthes</taxon>
        <taxon>Trematoda</taxon>
        <taxon>Digenea</taxon>
        <taxon>Plagiorchiida</taxon>
        <taxon>Troglotremata</taxon>
        <taxon>Troglotrematidae</taxon>
        <taxon>Paragonimus</taxon>
    </lineage>
</organism>
<evidence type="ECO:0000259" key="1">
    <source>
        <dbReference type="Pfam" id="PF17921"/>
    </source>
</evidence>
<sequence length="185" mass="21305">MLVRLQKYNFEIGYTPGKNMVLAGTLLRAQLAAEEDNRIGYEHIHLTFAELNSQLPQIRQMFADDEEIGRLEVRIRNGWSDNARQVSEPIRSYFRVRDELTTENGLLFCGERLVIPRAARKVTMQEKHRSHLSVRGGTRHAKDTVYSPGMTSHIKDFVSSCMAYKQCGTRQPKEPMVCRSVPRRP</sequence>
<dbReference type="AlphaFoldDB" id="A0A8S9YGY4"/>
<dbReference type="OrthoDB" id="10053647at2759"/>
<evidence type="ECO:0000313" key="2">
    <source>
        <dbReference type="EMBL" id="KAF7234358.1"/>
    </source>
</evidence>
<protein>
    <recommendedName>
        <fullName evidence="1">Integrase zinc-binding domain-containing protein</fullName>
    </recommendedName>
</protein>
<dbReference type="Gene3D" id="1.10.340.70">
    <property type="match status" value="1"/>
</dbReference>
<accession>A0A8S9YGY4</accession>